<evidence type="ECO:0000256" key="3">
    <source>
        <dbReference type="ARBA" id="ARBA00022553"/>
    </source>
</evidence>
<evidence type="ECO:0000259" key="8">
    <source>
        <dbReference type="PROSITE" id="PS50112"/>
    </source>
</evidence>
<dbReference type="InterPro" id="IPR036890">
    <property type="entry name" value="HATPase_C_sf"/>
</dbReference>
<dbReference type="SMART" id="SM00086">
    <property type="entry name" value="PAC"/>
    <property type="match status" value="5"/>
</dbReference>
<comment type="caution">
    <text evidence="10">The sequence shown here is derived from an EMBL/GenBank/DDBJ whole genome shotgun (WGS) entry which is preliminary data.</text>
</comment>
<feature type="domain" description="PAC" evidence="9">
    <location>
        <begin position="446"/>
        <end position="499"/>
    </location>
</feature>
<evidence type="ECO:0000259" key="9">
    <source>
        <dbReference type="PROSITE" id="PS50113"/>
    </source>
</evidence>
<dbReference type="SUPFAM" id="SSF55874">
    <property type="entry name" value="ATPase domain of HSP90 chaperone/DNA topoisomerase II/histidine kinase"/>
    <property type="match status" value="1"/>
</dbReference>
<dbReference type="Pfam" id="PF08447">
    <property type="entry name" value="PAS_3"/>
    <property type="match status" value="4"/>
</dbReference>
<proteinExistence type="predicted"/>
<dbReference type="STRING" id="485913.Krac_0718"/>
<evidence type="ECO:0000256" key="5">
    <source>
        <dbReference type="ARBA" id="ARBA00022777"/>
    </source>
</evidence>
<protein>
    <recommendedName>
        <fullName evidence="2">histidine kinase</fullName>
        <ecNumber evidence="2">2.7.13.3</ecNumber>
    </recommendedName>
</protein>
<evidence type="ECO:0000256" key="2">
    <source>
        <dbReference type="ARBA" id="ARBA00012438"/>
    </source>
</evidence>
<feature type="domain" description="PAC" evidence="9">
    <location>
        <begin position="207"/>
        <end position="259"/>
    </location>
</feature>
<keyword evidence="5 10" id="KW-0418">Kinase</keyword>
<dbReference type="CDD" id="cd00082">
    <property type="entry name" value="HisKA"/>
    <property type="match status" value="1"/>
</dbReference>
<dbReference type="CDD" id="cd00075">
    <property type="entry name" value="HATPase"/>
    <property type="match status" value="1"/>
</dbReference>
<dbReference type="eggNOG" id="COG4191">
    <property type="taxonomic scope" value="Bacteria"/>
</dbReference>
<reference evidence="10 11" key="1">
    <citation type="journal article" date="2011" name="Stand. Genomic Sci.">
        <title>Non-contiguous finished genome sequence and contextual data of the filamentous soil bacterium Ktedonobacter racemifer type strain (SOSP1-21).</title>
        <authorList>
            <person name="Chang Y.J."/>
            <person name="Land M."/>
            <person name="Hauser L."/>
            <person name="Chertkov O."/>
            <person name="Del Rio T.G."/>
            <person name="Nolan M."/>
            <person name="Copeland A."/>
            <person name="Tice H."/>
            <person name="Cheng J.F."/>
            <person name="Lucas S."/>
            <person name="Han C."/>
            <person name="Goodwin L."/>
            <person name="Pitluck S."/>
            <person name="Ivanova N."/>
            <person name="Ovchinikova G."/>
            <person name="Pati A."/>
            <person name="Chen A."/>
            <person name="Palaniappan K."/>
            <person name="Mavromatis K."/>
            <person name="Liolios K."/>
            <person name="Brettin T."/>
            <person name="Fiebig A."/>
            <person name="Rohde M."/>
            <person name="Abt B."/>
            <person name="Goker M."/>
            <person name="Detter J.C."/>
            <person name="Woyke T."/>
            <person name="Bristow J."/>
            <person name="Eisen J.A."/>
            <person name="Markowitz V."/>
            <person name="Hugenholtz P."/>
            <person name="Kyrpides N.C."/>
            <person name="Klenk H.P."/>
            <person name="Lapidus A."/>
        </authorList>
    </citation>
    <scope>NUCLEOTIDE SEQUENCE [LARGE SCALE GENOMIC DNA]</scope>
    <source>
        <strain evidence="11">DSM 44963</strain>
    </source>
</reference>
<feature type="domain" description="PAC" evidence="9">
    <location>
        <begin position="326"/>
        <end position="379"/>
    </location>
</feature>
<dbReference type="InterPro" id="IPR004358">
    <property type="entry name" value="Sig_transdc_His_kin-like_C"/>
</dbReference>
<dbReference type="SUPFAM" id="SSF55785">
    <property type="entry name" value="PYP-like sensor domain (PAS domain)"/>
    <property type="match status" value="6"/>
</dbReference>
<dbReference type="Gene3D" id="3.30.450.20">
    <property type="entry name" value="PAS domain"/>
    <property type="match status" value="6"/>
</dbReference>
<keyword evidence="6" id="KW-0902">Two-component regulatory system</keyword>
<dbReference type="InterPro" id="IPR003594">
    <property type="entry name" value="HATPase_dom"/>
</dbReference>
<dbReference type="InterPro" id="IPR005467">
    <property type="entry name" value="His_kinase_dom"/>
</dbReference>
<dbReference type="CDD" id="cd00130">
    <property type="entry name" value="PAS"/>
    <property type="match status" value="5"/>
</dbReference>
<dbReference type="FunFam" id="3.30.450.20:FF:000099">
    <property type="entry name" value="Sensory box sensor histidine kinase"/>
    <property type="match status" value="3"/>
</dbReference>
<keyword evidence="3" id="KW-0597">Phosphoprotein</keyword>
<evidence type="ECO:0000313" key="11">
    <source>
        <dbReference type="Proteomes" id="UP000004508"/>
    </source>
</evidence>
<dbReference type="GO" id="GO:0000155">
    <property type="term" value="F:phosphorelay sensor kinase activity"/>
    <property type="evidence" value="ECO:0007669"/>
    <property type="project" value="InterPro"/>
</dbReference>
<dbReference type="AlphaFoldDB" id="D6U8E4"/>
<evidence type="ECO:0000256" key="4">
    <source>
        <dbReference type="ARBA" id="ARBA00022679"/>
    </source>
</evidence>
<feature type="domain" description="PAS" evidence="8">
    <location>
        <begin position="646"/>
        <end position="698"/>
    </location>
</feature>
<dbReference type="RefSeq" id="WP_007922548.1">
    <property type="nucleotide sequence ID" value="NZ_ADVG01000005.1"/>
</dbReference>
<evidence type="ECO:0000259" key="7">
    <source>
        <dbReference type="PROSITE" id="PS50109"/>
    </source>
</evidence>
<dbReference type="EC" id="2.7.13.3" evidence="2"/>
<evidence type="ECO:0000256" key="1">
    <source>
        <dbReference type="ARBA" id="ARBA00000085"/>
    </source>
</evidence>
<dbReference type="InterPro" id="IPR001610">
    <property type="entry name" value="PAC"/>
</dbReference>
<name>D6U8E4_KTERA</name>
<dbReference type="SMART" id="SM00388">
    <property type="entry name" value="HisKA"/>
    <property type="match status" value="1"/>
</dbReference>
<dbReference type="InterPro" id="IPR035965">
    <property type="entry name" value="PAS-like_dom_sf"/>
</dbReference>
<dbReference type="FunCoup" id="D6U8E4">
    <property type="interactions" value="357"/>
</dbReference>
<dbReference type="InterPro" id="IPR013656">
    <property type="entry name" value="PAS_4"/>
</dbReference>
<dbReference type="PROSITE" id="PS50109">
    <property type="entry name" value="HIS_KIN"/>
    <property type="match status" value="1"/>
</dbReference>
<dbReference type="PANTHER" id="PTHR43304">
    <property type="entry name" value="PHYTOCHROME-LIKE PROTEIN CPH1"/>
    <property type="match status" value="1"/>
</dbReference>
<sequence length="972" mass="110176">MLKTRQIKRLTPESHETLLTILEALPGALFVLDDASTIIYANASAQALTGVAPETLVGNSFWRCAPQLVSTALYQAIQKTKQTRALTEVQYVSPVTGSWLHVHLSPTAGGLTLQFHEMEAPAHRQEIVHQRGSLSMDVLKNMRAGIAFLTPDGIVLDLNEVLLDDAHIRREEVVGNPLVEGPWCSSSPASQAQLRAAIARASMGETVRFETLVHPREGMELSLDVAITPHSDAEHHIEYLVLAGVDITTRKRAEAELHALIDAIPQQVWTMRPDGYIDYSNQRWLDYTGLSTEQAQGDGWIQCLHPDDQQRIGDAWQMSRETGTPFETEQRLRHGTTGAYHWFLARAMPMRDKTGQIIKWFGTCTDIHDKKQAEDEIRVLVDAIPHLVWIKRPDGSAEYANQRWRDYTNMTAEQAQGDGWLHAIHPDDQQRVLEGWQRSVQTGMPYEAELRMRHGTTGEYRWFLVRAMLHKDAQGTPLKWFGTCTDIDDRKRVEHQLKESWENWRVLAETVPQFVWTTQPDGSVEYWSQRWYDYTGSSPEQALGQRWNQFLHPDDDESTLTIWRHALEAGESYEIEYRLKEGQTGEYRWFLTRGMPVRDETGQILKWFGTCTDIEDQKRIETALRQSQERASILMNSNIIGINVIEGEQIVDANDAFLHMTGYTREDLRARHMNWLHMTAPEYLDRTCEAHQELAAQQSLTPYEKEYVCKDGSRLPVLVGGVALEHHPRQAISYVLDNSARKELEQRKDAFISMASHELRNPLAALKLQATLLHRQLARQGLEASAPALSRMQTQINTVTRLVEELLDVSKIQAGRLEYIREAVNLDALLREVADTMQQIKTTHTVVVRGATFCSLVGDKDRLGQVFTNLLSNAIKYSPDARTVEMELSATEDAVTVRVRDHGLGIPQEQRDKIFERFYRAVGPRQPTIPGLGMGLYIVAEIVKGHGGTITVDSAAGKGSTFTVTLPKRRDT</sequence>
<dbReference type="Pfam" id="PF00512">
    <property type="entry name" value="HisKA"/>
    <property type="match status" value="1"/>
</dbReference>
<dbReference type="Gene3D" id="3.30.565.10">
    <property type="entry name" value="Histidine kinase-like ATPase, C-terminal domain"/>
    <property type="match status" value="1"/>
</dbReference>
<evidence type="ECO:0000313" key="10">
    <source>
        <dbReference type="EMBL" id="EFH80155.1"/>
    </source>
</evidence>
<feature type="domain" description="PAS" evidence="8">
    <location>
        <begin position="500"/>
        <end position="570"/>
    </location>
</feature>
<dbReference type="PRINTS" id="PR00344">
    <property type="entry name" value="BCTRLSENSOR"/>
</dbReference>
<dbReference type="InterPro" id="IPR000014">
    <property type="entry name" value="PAS"/>
</dbReference>
<dbReference type="InterPro" id="IPR052162">
    <property type="entry name" value="Sensor_kinase/Photoreceptor"/>
</dbReference>
<dbReference type="PROSITE" id="PS50112">
    <property type="entry name" value="PAS"/>
    <property type="match status" value="5"/>
</dbReference>
<dbReference type="InterPro" id="IPR003661">
    <property type="entry name" value="HisK_dim/P_dom"/>
</dbReference>
<dbReference type="InterPro" id="IPR013655">
    <property type="entry name" value="PAS_fold_3"/>
</dbReference>
<dbReference type="FunFam" id="3.30.565.10:FF:000006">
    <property type="entry name" value="Sensor histidine kinase WalK"/>
    <property type="match status" value="1"/>
</dbReference>
<dbReference type="Proteomes" id="UP000004508">
    <property type="component" value="Unassembled WGS sequence"/>
</dbReference>
<dbReference type="EMBL" id="ADVG01000005">
    <property type="protein sequence ID" value="EFH80155.1"/>
    <property type="molecule type" value="Genomic_DNA"/>
</dbReference>
<gene>
    <name evidence="10" type="ORF">Krac_0718</name>
</gene>
<dbReference type="SMART" id="SM00091">
    <property type="entry name" value="PAS"/>
    <property type="match status" value="6"/>
</dbReference>
<dbReference type="SMART" id="SM00387">
    <property type="entry name" value="HATPase_c"/>
    <property type="match status" value="1"/>
</dbReference>
<dbReference type="Gene3D" id="1.10.287.130">
    <property type="match status" value="1"/>
</dbReference>
<feature type="domain" description="PAS" evidence="8">
    <location>
        <begin position="14"/>
        <end position="60"/>
    </location>
</feature>
<keyword evidence="4" id="KW-0808">Transferase</keyword>
<accession>D6U8E4</accession>
<dbReference type="InParanoid" id="D6U8E4"/>
<dbReference type="InterPro" id="IPR036097">
    <property type="entry name" value="HisK_dim/P_sf"/>
</dbReference>
<dbReference type="Pfam" id="PF02518">
    <property type="entry name" value="HATPase_c"/>
    <property type="match status" value="1"/>
</dbReference>
<feature type="domain" description="PAC" evidence="9">
    <location>
        <begin position="573"/>
        <end position="626"/>
    </location>
</feature>
<dbReference type="Pfam" id="PF08448">
    <property type="entry name" value="PAS_4"/>
    <property type="match status" value="2"/>
</dbReference>
<dbReference type="InterPro" id="IPR000700">
    <property type="entry name" value="PAS-assoc_C"/>
</dbReference>
<feature type="domain" description="Histidine kinase" evidence="7">
    <location>
        <begin position="754"/>
        <end position="970"/>
    </location>
</feature>
<keyword evidence="11" id="KW-1185">Reference proteome</keyword>
<comment type="catalytic activity">
    <reaction evidence="1">
        <text>ATP + protein L-histidine = ADP + protein N-phospho-L-histidine.</text>
        <dbReference type="EC" id="2.7.13.3"/>
    </reaction>
</comment>
<dbReference type="NCBIfam" id="TIGR00229">
    <property type="entry name" value="sensory_box"/>
    <property type="match status" value="6"/>
</dbReference>
<dbReference type="SUPFAM" id="SSF47384">
    <property type="entry name" value="Homodimeric domain of signal transducing histidine kinase"/>
    <property type="match status" value="1"/>
</dbReference>
<feature type="domain" description="PAS" evidence="8">
    <location>
        <begin position="253"/>
        <end position="323"/>
    </location>
</feature>
<dbReference type="PROSITE" id="PS50113">
    <property type="entry name" value="PAC"/>
    <property type="match status" value="4"/>
</dbReference>
<feature type="domain" description="PAS" evidence="8">
    <location>
        <begin position="373"/>
        <end position="443"/>
    </location>
</feature>
<dbReference type="OrthoDB" id="9796100at2"/>
<organism evidence="10 11">
    <name type="scientific">Ktedonobacter racemifer DSM 44963</name>
    <dbReference type="NCBI Taxonomy" id="485913"/>
    <lineage>
        <taxon>Bacteria</taxon>
        <taxon>Bacillati</taxon>
        <taxon>Chloroflexota</taxon>
        <taxon>Ktedonobacteria</taxon>
        <taxon>Ktedonobacterales</taxon>
        <taxon>Ktedonobacteraceae</taxon>
        <taxon>Ktedonobacter</taxon>
    </lineage>
</organism>
<evidence type="ECO:0000256" key="6">
    <source>
        <dbReference type="ARBA" id="ARBA00023012"/>
    </source>
</evidence>
<dbReference type="PANTHER" id="PTHR43304:SF1">
    <property type="entry name" value="PAC DOMAIN-CONTAINING PROTEIN"/>
    <property type="match status" value="1"/>
</dbReference>